<feature type="transmembrane region" description="Helical" evidence="6">
    <location>
        <begin position="200"/>
        <end position="218"/>
    </location>
</feature>
<dbReference type="GO" id="GO:0016020">
    <property type="term" value="C:membrane"/>
    <property type="evidence" value="ECO:0007669"/>
    <property type="project" value="UniProtKB-SubCell"/>
</dbReference>
<dbReference type="InterPro" id="IPR045035">
    <property type="entry name" value="YSL-like"/>
</dbReference>
<sequence length="244" mass="25531">MGVGLHHRAQARRLNFSGGIIAWGLLVPIISYFLAPGVLPADAPQGDWIALSYSVWKFIVRPIAIGGMLVGAGFTLFKMRKSLATGLTRSVSDVKKAAAGDHVVDRVNKDLPFTYVLGGLAFAAIVTFLITWQIFNVGMMVSFVAALVMVILGFFFAAISGYLVGIMGSSNNPISGLTLTALVLTALVMVLLGVKGKEGVAAVLGVAAIVCVSAAVAGEMLQDLKAGHILGGTPGAWRWATCWA</sequence>
<keyword evidence="3 6" id="KW-0812">Transmembrane</keyword>
<dbReference type="Pfam" id="PF03169">
    <property type="entry name" value="OPT"/>
    <property type="match status" value="1"/>
</dbReference>
<reference evidence="7 8" key="1">
    <citation type="submission" date="2020-10" db="EMBL/GenBank/DDBJ databases">
        <title>Connecting structure to function with the recovery of over 1000 high-quality activated sludge metagenome-assembled genomes encoding full-length rRNA genes using long-read sequencing.</title>
        <authorList>
            <person name="Singleton C.M."/>
            <person name="Petriglieri F."/>
            <person name="Kristensen J.M."/>
            <person name="Kirkegaard R.H."/>
            <person name="Michaelsen T.Y."/>
            <person name="Andersen M.H."/>
            <person name="Karst S.M."/>
            <person name="Dueholm M.S."/>
            <person name="Nielsen P.H."/>
            <person name="Albertsen M."/>
        </authorList>
    </citation>
    <scope>NUCLEOTIDE SEQUENCE [LARGE SCALE GENOMIC DNA]</scope>
    <source>
        <strain evidence="7">OdNE_18-Q3-R46-58_MAXAC.008</strain>
    </source>
</reference>
<gene>
    <name evidence="7" type="ORF">IPN91_16020</name>
</gene>
<accession>A0A936K8E1</accession>
<organism evidence="7 8">
    <name type="scientific">Candidatus Geothrix odensensis</name>
    <dbReference type="NCBI Taxonomy" id="2954440"/>
    <lineage>
        <taxon>Bacteria</taxon>
        <taxon>Pseudomonadati</taxon>
        <taxon>Acidobacteriota</taxon>
        <taxon>Holophagae</taxon>
        <taxon>Holophagales</taxon>
        <taxon>Holophagaceae</taxon>
        <taxon>Geothrix</taxon>
    </lineage>
</organism>
<evidence type="ECO:0000256" key="5">
    <source>
        <dbReference type="ARBA" id="ARBA00023136"/>
    </source>
</evidence>
<feature type="transmembrane region" description="Helical" evidence="6">
    <location>
        <begin position="20"/>
        <end position="39"/>
    </location>
</feature>
<evidence type="ECO:0000256" key="1">
    <source>
        <dbReference type="ARBA" id="ARBA00004141"/>
    </source>
</evidence>
<evidence type="ECO:0000256" key="3">
    <source>
        <dbReference type="ARBA" id="ARBA00022692"/>
    </source>
</evidence>
<name>A0A936K8E1_9BACT</name>
<dbReference type="AlphaFoldDB" id="A0A936K8E1"/>
<dbReference type="Proteomes" id="UP000709959">
    <property type="component" value="Unassembled WGS sequence"/>
</dbReference>
<dbReference type="EMBL" id="JADKCH010000035">
    <property type="protein sequence ID" value="MBK8574085.1"/>
    <property type="molecule type" value="Genomic_DNA"/>
</dbReference>
<evidence type="ECO:0000313" key="8">
    <source>
        <dbReference type="Proteomes" id="UP000709959"/>
    </source>
</evidence>
<dbReference type="GO" id="GO:0035673">
    <property type="term" value="F:oligopeptide transmembrane transporter activity"/>
    <property type="evidence" value="ECO:0007669"/>
    <property type="project" value="InterPro"/>
</dbReference>
<dbReference type="PANTHER" id="PTHR31645:SF0">
    <property type="entry name" value="OLIGOPEPTIDE TRANSPORTER YGL114W-RELATED"/>
    <property type="match status" value="1"/>
</dbReference>
<dbReference type="InterPro" id="IPR004813">
    <property type="entry name" value="OPT"/>
</dbReference>
<feature type="transmembrane region" description="Helical" evidence="6">
    <location>
        <begin position="59"/>
        <end position="77"/>
    </location>
</feature>
<evidence type="ECO:0000256" key="6">
    <source>
        <dbReference type="SAM" id="Phobius"/>
    </source>
</evidence>
<dbReference type="PANTHER" id="PTHR31645">
    <property type="entry name" value="OLIGOPEPTIDE TRANSPORTER YGL114W-RELATED"/>
    <property type="match status" value="1"/>
</dbReference>
<protein>
    <submittedName>
        <fullName evidence="7">OPT/YSL family transporter</fullName>
    </submittedName>
</protein>
<evidence type="ECO:0000256" key="2">
    <source>
        <dbReference type="ARBA" id="ARBA00022448"/>
    </source>
</evidence>
<keyword evidence="2" id="KW-0813">Transport</keyword>
<feature type="transmembrane region" description="Helical" evidence="6">
    <location>
        <begin position="141"/>
        <end position="164"/>
    </location>
</feature>
<proteinExistence type="predicted"/>
<keyword evidence="5 6" id="KW-0472">Membrane</keyword>
<keyword evidence="4 6" id="KW-1133">Transmembrane helix</keyword>
<feature type="transmembrane region" description="Helical" evidence="6">
    <location>
        <begin position="115"/>
        <end position="135"/>
    </location>
</feature>
<comment type="subcellular location">
    <subcellularLocation>
        <location evidence="1">Membrane</location>
        <topology evidence="1">Multi-pass membrane protein</topology>
    </subcellularLocation>
</comment>
<evidence type="ECO:0000256" key="4">
    <source>
        <dbReference type="ARBA" id="ARBA00022989"/>
    </source>
</evidence>
<evidence type="ECO:0000313" key="7">
    <source>
        <dbReference type="EMBL" id="MBK8574085.1"/>
    </source>
</evidence>
<comment type="caution">
    <text evidence="7">The sequence shown here is derived from an EMBL/GenBank/DDBJ whole genome shotgun (WGS) entry which is preliminary data.</text>
</comment>
<feature type="transmembrane region" description="Helical" evidence="6">
    <location>
        <begin position="176"/>
        <end position="194"/>
    </location>
</feature>